<name>A0A1E3ILM0_9TREE</name>
<dbReference type="Gene3D" id="1.20.58.2240">
    <property type="match status" value="1"/>
</dbReference>
<gene>
    <name evidence="4" type="ORF">L203_104666</name>
</gene>
<dbReference type="InterPro" id="IPR043129">
    <property type="entry name" value="ATPase_NBD"/>
</dbReference>
<dbReference type="RefSeq" id="XP_066070143.1">
    <property type="nucleotide sequence ID" value="XM_066214046.1"/>
</dbReference>
<dbReference type="OrthoDB" id="203824at2759"/>
<dbReference type="KEGG" id="cdep:91088876"/>
<dbReference type="Pfam" id="PF00370">
    <property type="entry name" value="FGGY_N"/>
    <property type="match status" value="1"/>
</dbReference>
<dbReference type="Proteomes" id="UP000094043">
    <property type="component" value="Chromosome 5"/>
</dbReference>
<dbReference type="AlphaFoldDB" id="A0A1E3ILM0"/>
<protein>
    <submittedName>
        <fullName evidence="4">Uncharacterized protein</fullName>
    </submittedName>
</protein>
<dbReference type="GO" id="GO:0005737">
    <property type="term" value="C:cytoplasm"/>
    <property type="evidence" value="ECO:0007669"/>
    <property type="project" value="TreeGrafter"/>
</dbReference>
<organism evidence="4 5">
    <name type="scientific">Cryptococcus depauperatus CBS 7841</name>
    <dbReference type="NCBI Taxonomy" id="1295531"/>
    <lineage>
        <taxon>Eukaryota</taxon>
        <taxon>Fungi</taxon>
        <taxon>Dikarya</taxon>
        <taxon>Basidiomycota</taxon>
        <taxon>Agaricomycotina</taxon>
        <taxon>Tremellomycetes</taxon>
        <taxon>Tremellales</taxon>
        <taxon>Cryptococcaceae</taxon>
        <taxon>Cryptococcus</taxon>
    </lineage>
</organism>
<reference evidence="4" key="3">
    <citation type="submission" date="2024-01" db="EMBL/GenBank/DDBJ databases">
        <authorList>
            <person name="Coelho M.A."/>
            <person name="David-Palma M."/>
            <person name="Shea T."/>
            <person name="Sun S."/>
            <person name="Cuomo C.A."/>
            <person name="Heitman J."/>
        </authorList>
    </citation>
    <scope>NUCLEOTIDE SEQUENCE</scope>
    <source>
        <strain evidence="4">CBS 7841</strain>
    </source>
</reference>
<dbReference type="NCBIfam" id="TIGR01315">
    <property type="entry name" value="5C_CHO_kinase"/>
    <property type="match status" value="1"/>
</dbReference>
<keyword evidence="3" id="KW-0418">Kinase</keyword>
<dbReference type="InterPro" id="IPR018484">
    <property type="entry name" value="FGGY_N"/>
</dbReference>
<dbReference type="InterPro" id="IPR018485">
    <property type="entry name" value="FGGY_C"/>
</dbReference>
<evidence type="ECO:0000256" key="2">
    <source>
        <dbReference type="ARBA" id="ARBA00022679"/>
    </source>
</evidence>
<dbReference type="Pfam" id="PF02782">
    <property type="entry name" value="FGGY_C"/>
    <property type="match status" value="1"/>
</dbReference>
<comment type="similarity">
    <text evidence="1">Belongs to the FGGY kinase family.</text>
</comment>
<dbReference type="PROSITE" id="PS50096">
    <property type="entry name" value="IQ"/>
    <property type="match status" value="1"/>
</dbReference>
<evidence type="ECO:0000256" key="1">
    <source>
        <dbReference type="ARBA" id="ARBA00009156"/>
    </source>
</evidence>
<dbReference type="PANTHER" id="PTHR43435:SF4">
    <property type="entry name" value="FGGY CARBOHYDRATE KINASE DOMAIN-CONTAINING PROTEIN"/>
    <property type="match status" value="1"/>
</dbReference>
<evidence type="ECO:0000313" key="4">
    <source>
        <dbReference type="EMBL" id="WVN89443.1"/>
    </source>
</evidence>
<accession>A0A1E3ILM0</accession>
<reference evidence="4" key="2">
    <citation type="journal article" date="2022" name="Elife">
        <title>Obligate sexual reproduction of a homothallic fungus closely related to the Cryptococcus pathogenic species complex.</title>
        <authorList>
            <person name="Passer A.R."/>
            <person name="Clancey S.A."/>
            <person name="Shea T."/>
            <person name="David-Palma M."/>
            <person name="Averette A.F."/>
            <person name="Boekhout T."/>
            <person name="Porcel B.M."/>
            <person name="Nowrousian M."/>
            <person name="Cuomo C.A."/>
            <person name="Sun S."/>
            <person name="Heitman J."/>
            <person name="Coelho M.A."/>
        </authorList>
    </citation>
    <scope>NUCLEOTIDE SEQUENCE</scope>
    <source>
        <strain evidence="4">CBS 7841</strain>
    </source>
</reference>
<dbReference type="InterPro" id="IPR006003">
    <property type="entry name" value="FGGY_RbtK-like"/>
</dbReference>
<proteinExistence type="inferred from homology"/>
<dbReference type="SUPFAM" id="SSF53067">
    <property type="entry name" value="Actin-like ATPase domain"/>
    <property type="match status" value="2"/>
</dbReference>
<dbReference type="EMBL" id="CP143788">
    <property type="protein sequence ID" value="WVN89443.1"/>
    <property type="molecule type" value="Genomic_DNA"/>
</dbReference>
<evidence type="ECO:0000256" key="3">
    <source>
        <dbReference type="ARBA" id="ARBA00022777"/>
    </source>
</evidence>
<keyword evidence="2" id="KW-0808">Transferase</keyword>
<dbReference type="VEuPathDB" id="FungiDB:L203_02128"/>
<dbReference type="GO" id="GO:0019150">
    <property type="term" value="F:D-ribulokinase activity"/>
    <property type="evidence" value="ECO:0007669"/>
    <property type="project" value="TreeGrafter"/>
</dbReference>
<reference evidence="4" key="1">
    <citation type="submission" date="2016-06" db="EMBL/GenBank/DDBJ databases">
        <authorList>
            <person name="Cuomo C."/>
            <person name="Litvintseva A."/>
            <person name="Heitman J."/>
            <person name="Chen Y."/>
            <person name="Sun S."/>
            <person name="Springer D."/>
            <person name="Dromer F."/>
            <person name="Young S."/>
            <person name="Zeng Q."/>
            <person name="Chapman S."/>
            <person name="Gujja S."/>
            <person name="Saif S."/>
            <person name="Birren B."/>
        </authorList>
    </citation>
    <scope>NUCLEOTIDE SEQUENCE</scope>
    <source>
        <strain evidence="4">CBS 7841</strain>
    </source>
</reference>
<sequence length="626" mass="68316">MAATRGVDMEYFIGFDVGTGSGRACLVDSNGDLIAEHAEATLTHRSPTDPRVFEQSTTDIWKSLSTCCGKILAESGINPKQVKGIGFDATCSLAVVNKDGKPVSVSRTGATEEDEKDENLGKDGEWNVILWADHRAEEEAEKINATGEGVLGFVGRTMSLEMEIPKTLWLNKHMAADRFKQCMFFDLPDWLTYHATLDLARSACSLTCKCSFVPIGATMRHECEGGKEDISKQGWSARFFEKIGLGNLVKEDFESLGGVPGKNGLVLTAGQPVGRGLSARAAKELGLVEGTAVGSGVIDAYAGWIGTVAAAAGEGSKKPKLDDAGSRLAAIAGTSTCHIAQSKEGILVPGVWGPYRDAVFPNLWMNEGGQSSTGQLIDFMMQTHPAYPKLVQLSKKEGRSTFELLGERLEAMMQEKRVKTLTHLTKHLHFYPDLHGNRSPLADPRMKGMITGLTLDDSLNDLAAKFNVTLEAIALQTRHIVDEMNAKGHNIDSIYMSGSQAKNGPLMRLLATVLQMPVIIPPQPSAAVVLGAAMLGRYAYILSSERQNQPIDSQEEADKAKERDGYKLWDVMVAMTRPGKRIDPRADELGLCEKRLLDVKYKIFREAVDVQRRWRGMVAKEAEEEV</sequence>
<dbReference type="PANTHER" id="PTHR43435">
    <property type="entry name" value="RIBULOKINASE"/>
    <property type="match status" value="1"/>
</dbReference>
<dbReference type="CDD" id="cd07782">
    <property type="entry name" value="ASKHA_NBD_FGGY_D-RBK"/>
    <property type="match status" value="1"/>
</dbReference>
<dbReference type="GeneID" id="91088876"/>
<evidence type="ECO:0000313" key="5">
    <source>
        <dbReference type="Proteomes" id="UP000094043"/>
    </source>
</evidence>
<keyword evidence="5" id="KW-1185">Reference proteome</keyword>
<dbReference type="Gene3D" id="3.30.420.40">
    <property type="match status" value="1"/>
</dbReference>
<dbReference type="GO" id="GO:0019321">
    <property type="term" value="P:pentose metabolic process"/>
    <property type="evidence" value="ECO:0007669"/>
    <property type="project" value="TreeGrafter"/>
</dbReference>